<keyword evidence="9" id="KW-1185">Reference proteome</keyword>
<feature type="domain" description="Signal transduction histidine kinase dimerisation/phosphoacceptor" evidence="7">
    <location>
        <begin position="344"/>
        <end position="412"/>
    </location>
</feature>
<dbReference type="SUPFAM" id="SSF47384">
    <property type="entry name" value="Homodimeric domain of signal transducing histidine kinase"/>
    <property type="match status" value="1"/>
</dbReference>
<feature type="transmembrane region" description="Helical" evidence="6">
    <location>
        <begin position="150"/>
        <end position="171"/>
    </location>
</feature>
<evidence type="ECO:0000256" key="5">
    <source>
        <dbReference type="SAM" id="Coils"/>
    </source>
</evidence>
<dbReference type="GO" id="GO:0007234">
    <property type="term" value="P:osmosensory signaling via phosphorelay pathway"/>
    <property type="evidence" value="ECO:0007669"/>
    <property type="project" value="TreeGrafter"/>
</dbReference>
<name>A0A1I0PXY3_9EURY</name>
<feature type="transmembrane region" description="Helical" evidence="6">
    <location>
        <begin position="43"/>
        <end position="62"/>
    </location>
</feature>
<sequence length="557" mass="60253">MTSSPLGIAAIDLAYAGLFALAAVVSAASTWRARRVEDRETRHGLLVLLGTASGWSATHVVTLLAPSELVADSAYLVGLVLGFSTVWAWLYFCSAYTGRVLHRDTWVVTGSIVTYLAVVAVKLTNSFHHLYYRATYQPDEFPFFVVEHGVFHWGITGLSYALAAIGMFMLFEMFREADYGTRPLAVLVGIMAVPAVLDVYSFASPALIDIIHSPLGVAVFAVGVLFLHEDRFLAVQLTGDIDDPVVLLDDDGRVRAVNDNARERFPGLDGNTGTALSEIAPDVAAHLDGGDDVLAVRRDGDTEYYLVADSSFSLGASSLGRVLVFTEITETERHRREVERHNAQLEGFAAGVNHELRNAIQVATGFASQAASALEDEDVTEARQSLERVSDAVDRMEDRVSDLSTLARHGRTLRDTDQVDVREAAQAGWRAADTGDLALTVDGDGTLDADRVRLEDLFEAAFAFALDNGASRVVVDIHEGGFAIEDDGAAPSVGDTERFFDYGDAAPTTEAGMHLPNVRTLARVHGWTATVDTEYQNGVRIEVTVDPTPLAFTGPDE</sequence>
<accession>A0A1I0PXY3</accession>
<dbReference type="Gene3D" id="1.10.287.130">
    <property type="match status" value="1"/>
</dbReference>
<keyword evidence="6" id="KW-1133">Transmembrane helix</keyword>
<proteinExistence type="predicted"/>
<evidence type="ECO:0000256" key="4">
    <source>
        <dbReference type="ARBA" id="ARBA00022777"/>
    </source>
</evidence>
<gene>
    <name evidence="8" type="ORF">SAMN04487945_2083</name>
</gene>
<dbReference type="GO" id="GO:0000156">
    <property type="term" value="F:phosphorelay response regulator activity"/>
    <property type="evidence" value="ECO:0007669"/>
    <property type="project" value="TreeGrafter"/>
</dbReference>
<dbReference type="Gene3D" id="3.30.565.10">
    <property type="entry name" value="Histidine kinase-like ATPase, C-terminal domain"/>
    <property type="match status" value="1"/>
</dbReference>
<dbReference type="Pfam" id="PF16927">
    <property type="entry name" value="HisKA_7TM"/>
    <property type="match status" value="1"/>
</dbReference>
<dbReference type="PANTHER" id="PTHR42878:SF14">
    <property type="entry name" value="OSMOLARITY TWO-COMPONENT SYSTEM PROTEIN SSK1"/>
    <property type="match status" value="1"/>
</dbReference>
<protein>
    <recommendedName>
        <fullName evidence="2">histidine kinase</fullName>
        <ecNumber evidence="2">2.7.13.3</ecNumber>
    </recommendedName>
</protein>
<dbReference type="RefSeq" id="WP_089669326.1">
    <property type="nucleotide sequence ID" value="NZ_FOJA01000001.1"/>
</dbReference>
<dbReference type="GO" id="GO:0000155">
    <property type="term" value="F:phosphorelay sensor kinase activity"/>
    <property type="evidence" value="ECO:0007669"/>
    <property type="project" value="InterPro"/>
</dbReference>
<dbReference type="SUPFAM" id="SSF55874">
    <property type="entry name" value="ATPase domain of HSP90 chaperone/DNA topoisomerase II/histidine kinase"/>
    <property type="match status" value="1"/>
</dbReference>
<evidence type="ECO:0000256" key="3">
    <source>
        <dbReference type="ARBA" id="ARBA00022679"/>
    </source>
</evidence>
<dbReference type="EMBL" id="FOJA01000001">
    <property type="protein sequence ID" value="SEW19463.1"/>
    <property type="molecule type" value="Genomic_DNA"/>
</dbReference>
<reference evidence="8 9" key="1">
    <citation type="submission" date="2016-10" db="EMBL/GenBank/DDBJ databases">
        <authorList>
            <person name="de Groot N.N."/>
        </authorList>
    </citation>
    <scope>NUCLEOTIDE SEQUENCE [LARGE SCALE GENOMIC DNA]</scope>
    <source>
        <strain evidence="8 9">CGMCC 1.5337</strain>
    </source>
</reference>
<dbReference type="Pfam" id="PF00512">
    <property type="entry name" value="HisKA"/>
    <property type="match status" value="1"/>
</dbReference>
<feature type="transmembrane region" description="Helical" evidence="6">
    <location>
        <begin position="105"/>
        <end position="123"/>
    </location>
</feature>
<dbReference type="CDD" id="cd00082">
    <property type="entry name" value="HisKA"/>
    <property type="match status" value="1"/>
</dbReference>
<dbReference type="InterPro" id="IPR031621">
    <property type="entry name" value="HisKA_7TM"/>
</dbReference>
<feature type="transmembrane region" description="Helical" evidence="6">
    <location>
        <begin position="6"/>
        <end position="31"/>
    </location>
</feature>
<evidence type="ECO:0000259" key="7">
    <source>
        <dbReference type="SMART" id="SM00388"/>
    </source>
</evidence>
<keyword evidence="6" id="KW-0812">Transmembrane</keyword>
<dbReference type="GO" id="GO:0030295">
    <property type="term" value="F:protein kinase activator activity"/>
    <property type="evidence" value="ECO:0007669"/>
    <property type="project" value="TreeGrafter"/>
</dbReference>
<feature type="transmembrane region" description="Helical" evidence="6">
    <location>
        <begin position="74"/>
        <end position="93"/>
    </location>
</feature>
<keyword evidence="6" id="KW-0472">Membrane</keyword>
<feature type="transmembrane region" description="Helical" evidence="6">
    <location>
        <begin position="183"/>
        <end position="200"/>
    </location>
</feature>
<dbReference type="InterPro" id="IPR036890">
    <property type="entry name" value="HATPase_C_sf"/>
</dbReference>
<organism evidence="8 9">
    <name type="scientific">Halobacterium jilantaiense</name>
    <dbReference type="NCBI Taxonomy" id="355548"/>
    <lineage>
        <taxon>Archaea</taxon>
        <taxon>Methanobacteriati</taxon>
        <taxon>Methanobacteriota</taxon>
        <taxon>Stenosarchaea group</taxon>
        <taxon>Halobacteria</taxon>
        <taxon>Halobacteriales</taxon>
        <taxon>Halobacteriaceae</taxon>
        <taxon>Halobacterium</taxon>
    </lineage>
</organism>
<dbReference type="AlphaFoldDB" id="A0A1I0PXY3"/>
<dbReference type="OrthoDB" id="8127at2157"/>
<dbReference type="InterPro" id="IPR050351">
    <property type="entry name" value="BphY/WalK/GraS-like"/>
</dbReference>
<keyword evidence="5" id="KW-0175">Coiled coil</keyword>
<evidence type="ECO:0000256" key="6">
    <source>
        <dbReference type="SAM" id="Phobius"/>
    </source>
</evidence>
<dbReference type="InterPro" id="IPR036097">
    <property type="entry name" value="HisK_dim/P_sf"/>
</dbReference>
<dbReference type="PANTHER" id="PTHR42878">
    <property type="entry name" value="TWO-COMPONENT HISTIDINE KINASE"/>
    <property type="match status" value="1"/>
</dbReference>
<evidence type="ECO:0000256" key="1">
    <source>
        <dbReference type="ARBA" id="ARBA00000085"/>
    </source>
</evidence>
<evidence type="ECO:0000313" key="8">
    <source>
        <dbReference type="EMBL" id="SEW19463.1"/>
    </source>
</evidence>
<evidence type="ECO:0000256" key="2">
    <source>
        <dbReference type="ARBA" id="ARBA00012438"/>
    </source>
</evidence>
<dbReference type="Proteomes" id="UP000198518">
    <property type="component" value="Unassembled WGS sequence"/>
</dbReference>
<keyword evidence="4 8" id="KW-0418">Kinase</keyword>
<keyword evidence="3" id="KW-0808">Transferase</keyword>
<dbReference type="SMART" id="SM00388">
    <property type="entry name" value="HisKA"/>
    <property type="match status" value="1"/>
</dbReference>
<comment type="catalytic activity">
    <reaction evidence="1">
        <text>ATP + protein L-histidine = ADP + protein N-phospho-L-histidine.</text>
        <dbReference type="EC" id="2.7.13.3"/>
    </reaction>
</comment>
<dbReference type="InterPro" id="IPR003661">
    <property type="entry name" value="HisK_dim/P_dom"/>
</dbReference>
<evidence type="ECO:0000313" key="9">
    <source>
        <dbReference type="Proteomes" id="UP000198518"/>
    </source>
</evidence>
<dbReference type="STRING" id="355548.SAMN04487945_2083"/>
<dbReference type="EC" id="2.7.13.3" evidence="2"/>
<feature type="coiled-coil region" evidence="5">
    <location>
        <begin position="379"/>
        <end position="406"/>
    </location>
</feature>